<keyword evidence="3" id="KW-1185">Reference proteome</keyword>
<reference evidence="2 3" key="1">
    <citation type="journal article" date="2018" name="Cell">
        <title>The Chara Genome: Secondary Complexity and Implications for Plant Terrestrialization.</title>
        <authorList>
            <person name="Nishiyama T."/>
            <person name="Sakayama H."/>
            <person name="Vries J.D."/>
            <person name="Buschmann H."/>
            <person name="Saint-Marcoux D."/>
            <person name="Ullrich K.K."/>
            <person name="Haas F.B."/>
            <person name="Vanderstraeten L."/>
            <person name="Becker D."/>
            <person name="Lang D."/>
            <person name="Vosolsobe S."/>
            <person name="Rombauts S."/>
            <person name="Wilhelmsson P.K.I."/>
            <person name="Janitza P."/>
            <person name="Kern R."/>
            <person name="Heyl A."/>
            <person name="Rumpler F."/>
            <person name="Villalobos L.I.A.C."/>
            <person name="Clay J.M."/>
            <person name="Skokan R."/>
            <person name="Toyoda A."/>
            <person name="Suzuki Y."/>
            <person name="Kagoshima H."/>
            <person name="Schijlen E."/>
            <person name="Tajeshwar N."/>
            <person name="Catarino B."/>
            <person name="Hetherington A.J."/>
            <person name="Saltykova A."/>
            <person name="Bonnot C."/>
            <person name="Breuninger H."/>
            <person name="Symeonidi A."/>
            <person name="Radhakrishnan G.V."/>
            <person name="Van Nieuwerburgh F."/>
            <person name="Deforce D."/>
            <person name="Chang C."/>
            <person name="Karol K.G."/>
            <person name="Hedrich R."/>
            <person name="Ulvskov P."/>
            <person name="Glockner G."/>
            <person name="Delwiche C.F."/>
            <person name="Petrasek J."/>
            <person name="Van de Peer Y."/>
            <person name="Friml J."/>
            <person name="Beilby M."/>
            <person name="Dolan L."/>
            <person name="Kohara Y."/>
            <person name="Sugano S."/>
            <person name="Fujiyama A."/>
            <person name="Delaux P.-M."/>
            <person name="Quint M."/>
            <person name="TheiBen G."/>
            <person name="Hagemann M."/>
            <person name="Harholt J."/>
            <person name="Dunand C."/>
            <person name="Zachgo S."/>
            <person name="Langdale J."/>
            <person name="Maumus F."/>
            <person name="Straeten D.V.D."/>
            <person name="Gould S.B."/>
            <person name="Rensing S.A."/>
        </authorList>
    </citation>
    <scope>NUCLEOTIDE SEQUENCE [LARGE SCALE GENOMIC DNA]</scope>
    <source>
        <strain evidence="2 3">S276</strain>
    </source>
</reference>
<dbReference type="PANTHER" id="PTHR33492">
    <property type="entry name" value="OSJNBA0043A12.37 PROTEIN-RELATED"/>
    <property type="match status" value="1"/>
</dbReference>
<gene>
    <name evidence="2" type="ORF">CBR_g44624</name>
</gene>
<comment type="caution">
    <text evidence="2">The sequence shown here is derived from an EMBL/GenBank/DDBJ whole genome shotgun (WGS) entry which is preliminary data.</text>
</comment>
<sequence length="444" mass="48393">MYSSDSGLYHASAPLAGAAVSATTGDVQTESHCRDYYDGGDPIIDADMGDAFTEPAVDIVGTQGGGRATVRIDDNEGATQCDDVIPWPDRVERSARAEGGGRGGQDKGKARVRGPDWTEKESMGLGRMMFEEDCAQQSRQGRQKIKGRREKYDWIIGKMVEQGFPKRTMEDCESKFYGLLDKAKKIHDYTSKSGKPSYRDMSRSEKKEAGLRLTYEKRMFDALQWKLGKADGSCEGMMHSVNLQGGQTSMVTDDDETGGSSESEGSRRKADSDSADGAKFRRTGGGSSHNRRSAPESSSDASRGGLFADIARALVEANDRHADKIAGSLVQVMNGMNKTMEEGNSTLLQCFTMLFGAMAGRPAFVPPGANHTGSRVRKFDLTPVHLRVTFLTALFQDSRKGACTRRGDMSSSPLCSVGEVVDMAGDFMLTHRRLIQQAHELARK</sequence>
<evidence type="ECO:0008006" key="4">
    <source>
        <dbReference type="Google" id="ProtNLM"/>
    </source>
</evidence>
<dbReference type="PANTHER" id="PTHR33492:SF11">
    <property type="entry name" value="OS04G0670900 PROTEIN"/>
    <property type="match status" value="1"/>
</dbReference>
<feature type="compositionally biased region" description="Polar residues" evidence="1">
    <location>
        <begin position="241"/>
        <end position="251"/>
    </location>
</feature>
<proteinExistence type="predicted"/>
<evidence type="ECO:0000313" key="3">
    <source>
        <dbReference type="Proteomes" id="UP000265515"/>
    </source>
</evidence>
<dbReference type="OrthoDB" id="691673at2759"/>
<organism evidence="2 3">
    <name type="scientific">Chara braunii</name>
    <name type="common">Braun's stonewort</name>
    <dbReference type="NCBI Taxonomy" id="69332"/>
    <lineage>
        <taxon>Eukaryota</taxon>
        <taxon>Viridiplantae</taxon>
        <taxon>Streptophyta</taxon>
        <taxon>Charophyceae</taxon>
        <taxon>Charales</taxon>
        <taxon>Characeae</taxon>
        <taxon>Chara</taxon>
    </lineage>
</organism>
<feature type="region of interest" description="Disordered" evidence="1">
    <location>
        <begin position="238"/>
        <end position="302"/>
    </location>
</feature>
<feature type="compositionally biased region" description="Basic and acidic residues" evidence="1">
    <location>
        <begin position="104"/>
        <end position="118"/>
    </location>
</feature>
<feature type="region of interest" description="Disordered" evidence="1">
    <location>
        <begin position="94"/>
        <end position="118"/>
    </location>
</feature>
<dbReference type="AlphaFoldDB" id="A0A388LXY0"/>
<evidence type="ECO:0000313" key="2">
    <source>
        <dbReference type="EMBL" id="GBG87166.1"/>
    </source>
</evidence>
<dbReference type="Proteomes" id="UP000265515">
    <property type="component" value="Unassembled WGS sequence"/>
</dbReference>
<name>A0A388LXY0_CHABU</name>
<evidence type="ECO:0000256" key="1">
    <source>
        <dbReference type="SAM" id="MobiDB-lite"/>
    </source>
</evidence>
<accession>A0A388LXY0</accession>
<feature type="compositionally biased region" description="Basic and acidic residues" evidence="1">
    <location>
        <begin position="264"/>
        <end position="279"/>
    </location>
</feature>
<dbReference type="EMBL" id="BFEA01000598">
    <property type="protein sequence ID" value="GBG87166.1"/>
    <property type="molecule type" value="Genomic_DNA"/>
</dbReference>
<dbReference type="Gramene" id="GBG87166">
    <property type="protein sequence ID" value="GBG87166"/>
    <property type="gene ID" value="CBR_g44624"/>
</dbReference>
<protein>
    <recommendedName>
        <fullName evidence="4">Myb-like domain-containing protein</fullName>
    </recommendedName>
</protein>